<dbReference type="EMBL" id="JAMQKB010000013">
    <property type="protein sequence ID" value="MDC3425347.1"/>
    <property type="molecule type" value="Genomic_DNA"/>
</dbReference>
<accession>A0A9X4AME8</accession>
<reference evidence="2" key="1">
    <citation type="submission" date="2022-06" db="EMBL/GenBank/DDBJ databases">
        <title>Aquibacillus sp. a new bacterium isolated from soil saline samples.</title>
        <authorList>
            <person name="Galisteo C."/>
            <person name="De La Haba R."/>
            <person name="Sanchez-Porro C."/>
            <person name="Ventosa A."/>
        </authorList>
    </citation>
    <scope>NUCLEOTIDE SEQUENCE</scope>
    <source>
        <strain evidence="2">3ASR75-11</strain>
    </source>
</reference>
<dbReference type="AlphaFoldDB" id="A0A9X4AME8"/>
<evidence type="ECO:0000313" key="3">
    <source>
        <dbReference type="Proteomes" id="UP001145050"/>
    </source>
</evidence>
<name>A0A9X4AME8_9BACI</name>
<keyword evidence="1" id="KW-0472">Membrane</keyword>
<evidence type="ECO:0000256" key="1">
    <source>
        <dbReference type="SAM" id="Phobius"/>
    </source>
</evidence>
<proteinExistence type="predicted"/>
<comment type="caution">
    <text evidence="2">The sequence shown here is derived from an EMBL/GenBank/DDBJ whole genome shotgun (WGS) entry which is preliminary data.</text>
</comment>
<feature type="transmembrane region" description="Helical" evidence="1">
    <location>
        <begin position="42"/>
        <end position="59"/>
    </location>
</feature>
<keyword evidence="1" id="KW-0812">Transmembrane</keyword>
<keyword evidence="3" id="KW-1185">Reference proteome</keyword>
<evidence type="ECO:0000313" key="2">
    <source>
        <dbReference type="EMBL" id="MDC3425347.1"/>
    </source>
</evidence>
<gene>
    <name evidence="2" type="ORF">NC797_12630</name>
</gene>
<protein>
    <submittedName>
        <fullName evidence="2">Uncharacterized protein</fullName>
    </submittedName>
</protein>
<dbReference type="RefSeq" id="WP_272437151.1">
    <property type="nucleotide sequence ID" value="NZ_JAMQKB010000013.1"/>
</dbReference>
<keyword evidence="1" id="KW-1133">Transmembrane helix</keyword>
<feature type="transmembrane region" description="Helical" evidence="1">
    <location>
        <begin position="14"/>
        <end position="36"/>
    </location>
</feature>
<organism evidence="2 3">
    <name type="scientific">Terrihalobacillus insolitus</name>
    <dbReference type="NCBI Taxonomy" id="2950438"/>
    <lineage>
        <taxon>Bacteria</taxon>
        <taxon>Bacillati</taxon>
        <taxon>Bacillota</taxon>
        <taxon>Bacilli</taxon>
        <taxon>Bacillales</taxon>
        <taxon>Bacillaceae</taxon>
        <taxon>Terrihalobacillus</taxon>
    </lineage>
</organism>
<dbReference type="Proteomes" id="UP001145050">
    <property type="component" value="Unassembled WGS sequence"/>
</dbReference>
<sequence length="68" mass="7784">MKNHLRKLLPTSKVGYIAIFLLIVSIIGNIIIANYMTPTPLYFFWLGVISISMYVIDYTKDMKDGAEK</sequence>